<dbReference type="KEGG" id="gry:D7I44_03480"/>
<dbReference type="InterPro" id="IPR016181">
    <property type="entry name" value="Acyl_CoA_acyltransferase"/>
</dbReference>
<evidence type="ECO:0000256" key="2">
    <source>
        <dbReference type="ARBA" id="ARBA00023315"/>
    </source>
</evidence>
<dbReference type="PROSITE" id="PS51186">
    <property type="entry name" value="GNAT"/>
    <property type="match status" value="1"/>
</dbReference>
<evidence type="ECO:0000259" key="3">
    <source>
        <dbReference type="PROSITE" id="PS51186"/>
    </source>
</evidence>
<accession>A0A387BK55</accession>
<dbReference type="GO" id="GO:0016747">
    <property type="term" value="F:acyltransferase activity, transferring groups other than amino-acyl groups"/>
    <property type="evidence" value="ECO:0007669"/>
    <property type="project" value="InterPro"/>
</dbReference>
<gene>
    <name evidence="4" type="ORF">D7I44_03480</name>
</gene>
<dbReference type="InterPro" id="IPR056935">
    <property type="entry name" value="Rv0428c-like_C"/>
</dbReference>
<dbReference type="InterPro" id="IPR000182">
    <property type="entry name" value="GNAT_dom"/>
</dbReference>
<dbReference type="RefSeq" id="WP_120788206.1">
    <property type="nucleotide sequence ID" value="NZ_CP032624.1"/>
</dbReference>
<dbReference type="OrthoDB" id="9775595at2"/>
<evidence type="ECO:0000313" key="5">
    <source>
        <dbReference type="Proteomes" id="UP000275069"/>
    </source>
</evidence>
<reference evidence="4 5" key="1">
    <citation type="submission" date="2018-09" db="EMBL/GenBank/DDBJ databases">
        <title>Genome sequencing of strain 2DFW10M-5.</title>
        <authorList>
            <person name="Heo J."/>
            <person name="Kim S.-J."/>
            <person name="Kwon S.-W."/>
        </authorList>
    </citation>
    <scope>NUCLEOTIDE SEQUENCE [LARGE SCALE GENOMIC DNA]</scope>
    <source>
        <strain evidence="4 5">2DFW10M-5</strain>
    </source>
</reference>
<keyword evidence="1 4" id="KW-0808">Transferase</keyword>
<feature type="domain" description="N-acetyltransferase" evidence="3">
    <location>
        <begin position="106"/>
        <end position="255"/>
    </location>
</feature>
<dbReference type="EMBL" id="CP032624">
    <property type="protein sequence ID" value="AYG02672.1"/>
    <property type="molecule type" value="Genomic_DNA"/>
</dbReference>
<dbReference type="PANTHER" id="PTHR43420">
    <property type="entry name" value="ACETYLTRANSFERASE"/>
    <property type="match status" value="1"/>
</dbReference>
<dbReference type="Pfam" id="PF24553">
    <property type="entry name" value="Rv0428c_C"/>
    <property type="match status" value="1"/>
</dbReference>
<evidence type="ECO:0000313" key="4">
    <source>
        <dbReference type="EMBL" id="AYG02672.1"/>
    </source>
</evidence>
<dbReference type="InterPro" id="IPR050680">
    <property type="entry name" value="YpeA/RimI_acetyltransf"/>
</dbReference>
<organism evidence="4 5">
    <name type="scientific">Gryllotalpicola protaetiae</name>
    <dbReference type="NCBI Taxonomy" id="2419771"/>
    <lineage>
        <taxon>Bacteria</taxon>
        <taxon>Bacillati</taxon>
        <taxon>Actinomycetota</taxon>
        <taxon>Actinomycetes</taxon>
        <taxon>Micrococcales</taxon>
        <taxon>Microbacteriaceae</taxon>
        <taxon>Gryllotalpicola</taxon>
    </lineage>
</organism>
<dbReference type="Proteomes" id="UP000275069">
    <property type="component" value="Chromosome"/>
</dbReference>
<proteinExistence type="predicted"/>
<dbReference type="AlphaFoldDB" id="A0A387BK55"/>
<sequence length="258" mass="27317">MTEASAGTTDFAALADAAWPALERAEAGGWQMRFAAGVTKRANSAWWVGNEADTSPDALAAVEIAYRERGLPPLFQLSAAQGGARARLIGRGYRALDETLVLAASLAARETVPDDGVELADEPGDEWLAVWWSVDGRGGEAELETARRILTGVPAVYAALRIDGALVAVARLAPVGEWGGLYCVATLPEHRRRGYSERVVAAALAAGAEHGVTDAWLQVLARNQAAAALYARFGFAEVDRYEYLVGALRLPPAAACRA</sequence>
<evidence type="ECO:0000256" key="1">
    <source>
        <dbReference type="ARBA" id="ARBA00022679"/>
    </source>
</evidence>
<keyword evidence="5" id="KW-1185">Reference proteome</keyword>
<name>A0A387BK55_9MICO</name>
<dbReference type="PANTHER" id="PTHR43420:SF12">
    <property type="entry name" value="N-ACETYLTRANSFERASE DOMAIN-CONTAINING PROTEIN"/>
    <property type="match status" value="1"/>
</dbReference>
<protein>
    <submittedName>
        <fullName evidence="4">GNAT family N-acetyltransferase</fullName>
    </submittedName>
</protein>
<keyword evidence="2" id="KW-0012">Acyltransferase</keyword>
<dbReference type="Gene3D" id="3.40.630.30">
    <property type="match status" value="1"/>
</dbReference>
<dbReference type="SUPFAM" id="SSF55729">
    <property type="entry name" value="Acyl-CoA N-acyltransferases (Nat)"/>
    <property type="match status" value="1"/>
</dbReference>